<dbReference type="EMBL" id="VUJW01000010">
    <property type="protein sequence ID" value="KAA1426017.1"/>
    <property type="molecule type" value="Genomic_DNA"/>
</dbReference>
<evidence type="ECO:0000256" key="5">
    <source>
        <dbReference type="ARBA" id="ARBA00022679"/>
    </source>
</evidence>
<feature type="active site" description="Proton donor" evidence="10 12">
    <location>
        <position position="632"/>
    </location>
</feature>
<organism evidence="18 19">
    <name type="scientific">Nocardioides antri</name>
    <dbReference type="NCBI Taxonomy" id="2607659"/>
    <lineage>
        <taxon>Bacteria</taxon>
        <taxon>Bacillati</taxon>
        <taxon>Actinomycetota</taxon>
        <taxon>Actinomycetes</taxon>
        <taxon>Propionibacteriales</taxon>
        <taxon>Nocardioidaceae</taxon>
        <taxon>Nocardioides</taxon>
    </lineage>
</organism>
<keyword evidence="7 10" id="KW-0460">Magnesium</keyword>
<dbReference type="InterPro" id="IPR006253">
    <property type="entry name" value="Malate_synthG"/>
</dbReference>
<comment type="subunit">
    <text evidence="10">Monomer.</text>
</comment>
<feature type="domain" description="Malate synthase TIM barrel" evidence="14">
    <location>
        <begin position="338"/>
        <end position="578"/>
    </location>
</feature>
<feature type="domain" description="Malate synthase C-terminal" evidence="17">
    <location>
        <begin position="594"/>
        <end position="697"/>
    </location>
</feature>
<feature type="binding site" evidence="10">
    <location>
        <position position="542"/>
    </location>
    <ligand>
        <name>acetyl-CoA</name>
        <dbReference type="ChEBI" id="CHEBI:57288"/>
    </ligand>
</feature>
<dbReference type="UniPathway" id="UPA00703">
    <property type="reaction ID" value="UER00720"/>
</dbReference>
<feature type="active site" description="Proton acceptor" evidence="10 12">
    <location>
        <position position="341"/>
    </location>
</feature>
<dbReference type="Pfam" id="PF20658">
    <property type="entry name" value="MSG_insertion"/>
    <property type="match status" value="1"/>
</dbReference>
<evidence type="ECO:0000256" key="3">
    <source>
        <dbReference type="ARBA" id="ARBA00022490"/>
    </source>
</evidence>
<keyword evidence="19" id="KW-1185">Reference proteome</keyword>
<dbReference type="GO" id="GO:0000287">
    <property type="term" value="F:magnesium ion binding"/>
    <property type="evidence" value="ECO:0007669"/>
    <property type="project" value="TreeGrafter"/>
</dbReference>
<protein>
    <recommendedName>
        <fullName evidence="10 11">Malate synthase G</fullName>
        <ecNumber evidence="10 11">2.3.3.9</ecNumber>
    </recommendedName>
</protein>
<feature type="binding site" evidence="10">
    <location>
        <position position="278"/>
    </location>
    <ligand>
        <name>acetyl-CoA</name>
        <dbReference type="ChEBI" id="CHEBI:57288"/>
    </ligand>
</feature>
<keyword evidence="3 10" id="KW-0963">Cytoplasm</keyword>
<evidence type="ECO:0000256" key="10">
    <source>
        <dbReference type="HAMAP-Rule" id="MF_00641"/>
    </source>
</evidence>
<evidence type="ECO:0000256" key="7">
    <source>
        <dbReference type="ARBA" id="ARBA00022842"/>
    </source>
</evidence>
<comment type="subcellular location">
    <subcellularLocation>
        <location evidence="10 13">Cytoplasm</location>
    </subcellularLocation>
</comment>
<comment type="similarity">
    <text evidence="10 13">Belongs to the malate synthase family. GlcB subfamily.</text>
</comment>
<dbReference type="Proteomes" id="UP000324351">
    <property type="component" value="Unassembled WGS sequence"/>
</dbReference>
<dbReference type="GO" id="GO:0006099">
    <property type="term" value="P:tricarboxylic acid cycle"/>
    <property type="evidence" value="ECO:0007669"/>
    <property type="project" value="UniProtKB-KW"/>
</dbReference>
<evidence type="ECO:0000256" key="4">
    <source>
        <dbReference type="ARBA" id="ARBA00022532"/>
    </source>
</evidence>
<dbReference type="Gene3D" id="1.20.1220.12">
    <property type="entry name" value="Malate synthase, domain III"/>
    <property type="match status" value="1"/>
</dbReference>
<keyword evidence="2 10" id="KW-0329">Glyoxylate bypass</keyword>
<comment type="catalytic activity">
    <reaction evidence="9 10 13">
        <text>glyoxylate + acetyl-CoA + H2O = (S)-malate + CoA + H(+)</text>
        <dbReference type="Rhea" id="RHEA:18181"/>
        <dbReference type="ChEBI" id="CHEBI:15377"/>
        <dbReference type="ChEBI" id="CHEBI:15378"/>
        <dbReference type="ChEBI" id="CHEBI:15589"/>
        <dbReference type="ChEBI" id="CHEBI:36655"/>
        <dbReference type="ChEBI" id="CHEBI:57287"/>
        <dbReference type="ChEBI" id="CHEBI:57288"/>
        <dbReference type="EC" id="2.3.3.9"/>
    </reaction>
</comment>
<dbReference type="GO" id="GO:0005829">
    <property type="term" value="C:cytosol"/>
    <property type="evidence" value="ECO:0007669"/>
    <property type="project" value="TreeGrafter"/>
</dbReference>
<feature type="domain" description="Malate synthase G alpha-beta insertion" evidence="16">
    <location>
        <begin position="163"/>
        <end position="237"/>
    </location>
</feature>
<dbReference type="GO" id="GO:0004474">
    <property type="term" value="F:malate synthase activity"/>
    <property type="evidence" value="ECO:0007669"/>
    <property type="project" value="UniProtKB-UniRule"/>
</dbReference>
<feature type="binding site" evidence="10">
    <location>
        <position position="315"/>
    </location>
    <ligand>
        <name>acetyl-CoA</name>
        <dbReference type="ChEBI" id="CHEBI:57288"/>
    </ligand>
</feature>
<keyword evidence="8 10" id="KW-0558">Oxidation</keyword>
<dbReference type="Pfam" id="PF20659">
    <property type="entry name" value="MS_C"/>
    <property type="match status" value="1"/>
</dbReference>
<dbReference type="PANTHER" id="PTHR42739">
    <property type="entry name" value="MALATE SYNTHASE G"/>
    <property type="match status" value="1"/>
</dbReference>
<dbReference type="RefSeq" id="WP_149751636.1">
    <property type="nucleotide sequence ID" value="NZ_VUJW01000010.1"/>
</dbReference>
<comment type="function">
    <text evidence="10">Involved in the glycolate utilization. Catalyzes the condensation and subsequent hydrolysis of acetyl-coenzyme A (acetyl-CoA) and glyoxylate to form malate and CoA.</text>
</comment>
<dbReference type="InterPro" id="IPR046363">
    <property type="entry name" value="MS_N_TIM-barrel_dom"/>
</dbReference>
<dbReference type="GO" id="GO:0009436">
    <property type="term" value="P:glyoxylate catabolic process"/>
    <property type="evidence" value="ECO:0007669"/>
    <property type="project" value="TreeGrafter"/>
</dbReference>
<evidence type="ECO:0000256" key="12">
    <source>
        <dbReference type="PIRSR" id="PIRSR601465-50"/>
    </source>
</evidence>
<dbReference type="Pfam" id="PF20656">
    <property type="entry name" value="MS_N"/>
    <property type="match status" value="1"/>
</dbReference>
<dbReference type="NCBIfam" id="TIGR01345">
    <property type="entry name" value="malate_syn_G"/>
    <property type="match status" value="1"/>
</dbReference>
<sequence length="727" mass="79478">MSPSPHRVQVGGLQVAAELHAFVRDEALPGSGIDEDAFWRGVGAIFDELTPRNRQLLSRRDELQEQLDAWHEAHPGPVRDQTGYVTMLREIGYLVDEPADFQIETRDVDDEIAVQAGPQLVVPVLNPRFAANAANARWGSLYDALYGTDALPEDDGRERGTSYNPRRGAEVIARARAFLDAHFPLAEGSHADARAYSVEGDRLVVALGGGRTGLAEPGQYVGHRGDPERPDGVLLVHHGLHVEIQVDREHPIGKDDAAGVKDLLLEAAVSTIMDLEDSVAAVDTADKVAAYRNWLRLNQGTLSVDVAKGADSFTRRLAPDRVYDGPAGQVVLPGRSLLFVRQVGHLMTTDAVLDAAGQEVPEGILDAVVTALCSLVDLQGRGELRNSRTGSMYAVKPKMHGPDEVAFADDLFARVEDLLGLRRGTIKLGIMDEERRTSANLAACIHAARGRVAFINTGFLDRTGDELHTSMLGGPMVRKGDMRSEPWISAYEDRNVDIGLACGFRGRAQIGKGMWAMPDEMAAMLEQKVGHPEAGASCAWVPSPTAATLHALHYHQVDVAARQQELADRPRASLEQLLTVPIADPPSWSDEERLAELDNNLQGILGYVKRWIDDGIGCSKVPDIRGTALMEDRATCRISSQHVANWLHHGVVTPDEVEQAFRRMADVVDEQQAAPGYEPMGPSYDGEAFRAAHDLVFEGRTQPSGYTEPILHRRRRARKREQGAVRA</sequence>
<dbReference type="AlphaFoldDB" id="A0A5B1M2L9"/>
<evidence type="ECO:0000256" key="8">
    <source>
        <dbReference type="ARBA" id="ARBA00023097"/>
    </source>
</evidence>
<evidence type="ECO:0000256" key="2">
    <source>
        <dbReference type="ARBA" id="ARBA00022435"/>
    </source>
</evidence>
<accession>A0A5B1M2L9</accession>
<dbReference type="NCBIfam" id="NF002825">
    <property type="entry name" value="PRK02999.1"/>
    <property type="match status" value="1"/>
</dbReference>
<evidence type="ECO:0000259" key="17">
    <source>
        <dbReference type="Pfam" id="PF20659"/>
    </source>
</evidence>
<dbReference type="InterPro" id="IPR048355">
    <property type="entry name" value="MS_C"/>
</dbReference>
<feature type="binding site" evidence="10">
    <location>
        <begin position="458"/>
        <end position="461"/>
    </location>
    <ligand>
        <name>glyoxylate</name>
        <dbReference type="ChEBI" id="CHEBI:36655"/>
    </ligand>
</feature>
<dbReference type="InterPro" id="IPR001465">
    <property type="entry name" value="Malate_synthase_TIM"/>
</dbReference>
<dbReference type="Gene3D" id="3.20.20.360">
    <property type="entry name" value="Malate synthase, domain 3"/>
    <property type="match status" value="2"/>
</dbReference>
<feature type="binding site" evidence="10">
    <location>
        <begin position="128"/>
        <end position="129"/>
    </location>
    <ligand>
        <name>acetyl-CoA</name>
        <dbReference type="ChEBI" id="CHEBI:57288"/>
    </ligand>
</feature>
<dbReference type="SUPFAM" id="SSF51645">
    <property type="entry name" value="Malate synthase G"/>
    <property type="match status" value="1"/>
</dbReference>
<dbReference type="InterPro" id="IPR048357">
    <property type="entry name" value="MSG_insertion"/>
</dbReference>
<keyword evidence="4 10" id="KW-0816">Tricarboxylic acid cycle</keyword>
<evidence type="ECO:0000256" key="1">
    <source>
        <dbReference type="ARBA" id="ARBA00001946"/>
    </source>
</evidence>
<keyword evidence="18" id="KW-0012">Acyltransferase</keyword>
<comment type="cofactor">
    <cofactor evidence="1 10">
        <name>Mg(2+)</name>
        <dbReference type="ChEBI" id="CHEBI:18420"/>
    </cofactor>
</comment>
<evidence type="ECO:0000313" key="19">
    <source>
        <dbReference type="Proteomes" id="UP000324351"/>
    </source>
</evidence>
<evidence type="ECO:0000259" key="16">
    <source>
        <dbReference type="Pfam" id="PF20658"/>
    </source>
</evidence>
<evidence type="ECO:0000256" key="6">
    <source>
        <dbReference type="ARBA" id="ARBA00022723"/>
    </source>
</evidence>
<dbReference type="PANTHER" id="PTHR42739:SF1">
    <property type="entry name" value="MALATE SYNTHASE G"/>
    <property type="match status" value="1"/>
</dbReference>
<feature type="binding site" evidence="10">
    <location>
        <position position="461"/>
    </location>
    <ligand>
        <name>Mg(2+)</name>
        <dbReference type="ChEBI" id="CHEBI:18420"/>
    </ligand>
</feature>
<feature type="modified residue" description="Cysteine sulfenic acid (-SOH)" evidence="10">
    <location>
        <position position="618"/>
    </location>
</feature>
<reference evidence="18 19" key="2">
    <citation type="submission" date="2019-09" db="EMBL/GenBank/DDBJ databases">
        <authorList>
            <person name="Jin C."/>
        </authorList>
    </citation>
    <scope>NUCLEOTIDE SEQUENCE [LARGE SCALE GENOMIC DNA]</scope>
    <source>
        <strain evidence="18 19">BN140041</strain>
    </source>
</reference>
<evidence type="ECO:0000259" key="15">
    <source>
        <dbReference type="Pfam" id="PF20656"/>
    </source>
</evidence>
<evidence type="ECO:0000313" key="18">
    <source>
        <dbReference type="EMBL" id="KAA1426017.1"/>
    </source>
</evidence>
<dbReference type="InterPro" id="IPR011076">
    <property type="entry name" value="Malate_synth_sf"/>
</dbReference>
<keyword evidence="6 10" id="KW-0479">Metal-binding</keyword>
<feature type="binding site" evidence="10">
    <location>
        <position position="433"/>
    </location>
    <ligand>
        <name>glyoxylate</name>
        <dbReference type="ChEBI" id="CHEBI:36655"/>
    </ligand>
</feature>
<gene>
    <name evidence="10" type="primary">glcB</name>
    <name evidence="18" type="ORF">F0U47_16920</name>
</gene>
<dbReference type="HAMAP" id="MF_00641">
    <property type="entry name" value="Malate_synth_G"/>
    <property type="match status" value="1"/>
</dbReference>
<comment type="pathway">
    <text evidence="10 13">Carbohydrate metabolism; glyoxylate cycle; (S)-malate from isocitrate: step 2/2.</text>
</comment>
<keyword evidence="5 10" id="KW-0808">Transferase</keyword>
<dbReference type="EC" id="2.3.3.9" evidence="10 11"/>
<evidence type="ECO:0000256" key="11">
    <source>
        <dbReference type="NCBIfam" id="TIGR01345"/>
    </source>
</evidence>
<feature type="binding site" evidence="10">
    <location>
        <position position="433"/>
    </location>
    <ligand>
        <name>Mg(2+)</name>
        <dbReference type="ChEBI" id="CHEBI:18420"/>
    </ligand>
</feature>
<comment type="caution">
    <text evidence="18">The sequence shown here is derived from an EMBL/GenBank/DDBJ whole genome shotgun (WGS) entry which is preliminary data.</text>
</comment>
<dbReference type="Pfam" id="PF01274">
    <property type="entry name" value="MS_TIM-barrel"/>
    <property type="match status" value="1"/>
</dbReference>
<evidence type="ECO:0000259" key="14">
    <source>
        <dbReference type="Pfam" id="PF01274"/>
    </source>
</evidence>
<evidence type="ECO:0000256" key="9">
    <source>
        <dbReference type="ARBA" id="ARBA00047918"/>
    </source>
</evidence>
<dbReference type="InterPro" id="IPR044856">
    <property type="entry name" value="Malate_synth_C_sf"/>
</dbReference>
<feature type="domain" description="Malate synthase N-terminal" evidence="15">
    <location>
        <begin position="20"/>
        <end position="79"/>
    </location>
</feature>
<dbReference type="GO" id="GO:0006097">
    <property type="term" value="P:glyoxylate cycle"/>
    <property type="evidence" value="ECO:0007669"/>
    <property type="project" value="UniProtKB-UniRule"/>
</dbReference>
<dbReference type="InterPro" id="IPR048356">
    <property type="entry name" value="MS_N"/>
</dbReference>
<feature type="binding site" evidence="10">
    <location>
        <position position="121"/>
    </location>
    <ligand>
        <name>acetyl-CoA</name>
        <dbReference type="ChEBI" id="CHEBI:57288"/>
    </ligand>
</feature>
<proteinExistence type="inferred from homology"/>
<name>A0A5B1M2L9_9ACTN</name>
<reference evidence="18 19" key="1">
    <citation type="submission" date="2019-09" db="EMBL/GenBank/DDBJ databases">
        <title>Nocardioides panacisoli sp. nov., isolated from the soil of a ginseng field.</title>
        <authorList>
            <person name="Cho C."/>
        </authorList>
    </citation>
    <scope>NUCLEOTIDE SEQUENCE [LARGE SCALE GENOMIC DNA]</scope>
    <source>
        <strain evidence="18 19">BN140041</strain>
    </source>
</reference>
<comment type="caution">
    <text evidence="10">Lacks conserved residue(s) required for the propagation of feature annotation.</text>
</comment>
<feature type="binding site" evidence="10">
    <location>
        <position position="341"/>
    </location>
    <ligand>
        <name>glyoxylate</name>
        <dbReference type="ChEBI" id="CHEBI:36655"/>
    </ligand>
</feature>
<evidence type="ECO:0000256" key="13">
    <source>
        <dbReference type="RuleBase" id="RU003572"/>
    </source>
</evidence>